<dbReference type="Proteomes" id="UP000015106">
    <property type="component" value="Chromosome 5"/>
</dbReference>
<dbReference type="PANTHER" id="PTHR18868">
    <property type="entry name" value="OS07G0665300 PROTEIN-RELATED"/>
    <property type="match status" value="1"/>
</dbReference>
<protein>
    <submittedName>
        <fullName evidence="2">Uncharacterized protein</fullName>
    </submittedName>
</protein>
<evidence type="ECO:0000313" key="2">
    <source>
        <dbReference type="EnsemblPlants" id="TuG1812G0500003457.01.T01"/>
    </source>
</evidence>
<reference evidence="2" key="2">
    <citation type="submission" date="2018-03" db="EMBL/GenBank/DDBJ databases">
        <title>The Triticum urartu genome reveals the dynamic nature of wheat genome evolution.</title>
        <authorList>
            <person name="Ling H."/>
            <person name="Ma B."/>
            <person name="Shi X."/>
            <person name="Liu H."/>
            <person name="Dong L."/>
            <person name="Sun H."/>
            <person name="Cao Y."/>
            <person name="Gao Q."/>
            <person name="Zheng S."/>
            <person name="Li Y."/>
            <person name="Yu Y."/>
            <person name="Du H."/>
            <person name="Qi M."/>
            <person name="Li Y."/>
            <person name="Yu H."/>
            <person name="Cui Y."/>
            <person name="Wang N."/>
            <person name="Chen C."/>
            <person name="Wu H."/>
            <person name="Zhao Y."/>
            <person name="Zhang J."/>
            <person name="Li Y."/>
            <person name="Zhou W."/>
            <person name="Zhang B."/>
            <person name="Hu W."/>
            <person name="Eijk M."/>
            <person name="Tang J."/>
            <person name="Witsenboer H."/>
            <person name="Zhao S."/>
            <person name="Li Z."/>
            <person name="Zhang A."/>
            <person name="Wang D."/>
            <person name="Liang C."/>
        </authorList>
    </citation>
    <scope>NUCLEOTIDE SEQUENCE [LARGE SCALE GENOMIC DNA]</scope>
    <source>
        <strain evidence="2">cv. G1812</strain>
    </source>
</reference>
<organism evidence="2 3">
    <name type="scientific">Triticum urartu</name>
    <name type="common">Red wild einkorn</name>
    <name type="synonym">Crithodium urartu</name>
    <dbReference type="NCBI Taxonomy" id="4572"/>
    <lineage>
        <taxon>Eukaryota</taxon>
        <taxon>Viridiplantae</taxon>
        <taxon>Streptophyta</taxon>
        <taxon>Embryophyta</taxon>
        <taxon>Tracheophyta</taxon>
        <taxon>Spermatophyta</taxon>
        <taxon>Magnoliopsida</taxon>
        <taxon>Liliopsida</taxon>
        <taxon>Poales</taxon>
        <taxon>Poaceae</taxon>
        <taxon>BOP clade</taxon>
        <taxon>Pooideae</taxon>
        <taxon>Triticodae</taxon>
        <taxon>Triticeae</taxon>
        <taxon>Triticinae</taxon>
        <taxon>Triticum</taxon>
    </lineage>
</organism>
<evidence type="ECO:0000313" key="3">
    <source>
        <dbReference type="Proteomes" id="UP000015106"/>
    </source>
</evidence>
<dbReference type="Gramene" id="TuG1812G0500003457.01.T01">
    <property type="protein sequence ID" value="TuG1812G0500003457.01.T01"/>
    <property type="gene ID" value="TuG1812G0500003457.01"/>
</dbReference>
<dbReference type="PANTHER" id="PTHR18868:SF48">
    <property type="entry name" value="BULB-TYPE LECTIN DOMAIN-CONTAINING PROTEIN"/>
    <property type="match status" value="1"/>
</dbReference>
<feature type="region of interest" description="Disordered" evidence="1">
    <location>
        <begin position="1"/>
        <end position="30"/>
    </location>
</feature>
<keyword evidence="3" id="KW-1185">Reference proteome</keyword>
<dbReference type="AlphaFoldDB" id="A0A8R7QJS6"/>
<sequence>MTKNKRRLMRGDEEQQRPYKRATRPTGALSELSEQVVSRLRRSVVSLASFDGDTKLRECTGICIETSCSDSEATILTSRRLVPPTWPASLTIKVRLPNDQIVTGWIEDPGIYVDFFIVNIKEVSRVDAMSLDRDIQFEPHTKAAAVCRCFSSGFLTVTSGLNLASPTSETIVSTCWIHKAGIGGPLVDFDGNFVGMNSSRTKMEKTAYVRRKQILRFLVFHRMVSVKEGVDDATQARINSEMKAIRPSLDATSIARLSESRKGALSEQVLARLSKSVAALASFHGDTKLRECTGICIESSCPGVTSFLTSINLIPLTWHASKITKNLKIKVRLPNDETVTGWIADPEIYVDFFIVNVAGVNATHVSLDRDIQFEPYRKVAAVCRNFNSGLLMDTSGVDLASPSARPDQTMFSTYQIDKVGIGGPLVDFDGNFVGMNCSCTKERKTPYVRRVAILRFLGVNGMVSVKDVVDDATRAFLKTMAGAPCYNIRGENHIINRLEDTFDEDILHNPCKGVVLEMKGSDGSLLKKTAAQLASESSKSLASEMNRSVVSLASFNGFAKKIACTGVFIECNACSATILTSASLVRVPGDAHMIDDTLRIEVCLPNKFRVVGILKGYNLHYKLLLLTLLDAGILMQYKSVGVQLPHLWT</sequence>
<name>A0A8R7QJS6_TRIUA</name>
<dbReference type="SUPFAM" id="SSF50494">
    <property type="entry name" value="Trypsin-like serine proteases"/>
    <property type="match status" value="2"/>
</dbReference>
<dbReference type="InterPro" id="IPR009003">
    <property type="entry name" value="Peptidase_S1_PA"/>
</dbReference>
<dbReference type="EnsemblPlants" id="TuG1812G0500003457.01.T01">
    <property type="protein sequence ID" value="TuG1812G0500003457.01.T01"/>
    <property type="gene ID" value="TuG1812G0500003457.01"/>
</dbReference>
<reference evidence="3" key="1">
    <citation type="journal article" date="2013" name="Nature">
        <title>Draft genome of the wheat A-genome progenitor Triticum urartu.</title>
        <authorList>
            <person name="Ling H.Q."/>
            <person name="Zhao S."/>
            <person name="Liu D."/>
            <person name="Wang J."/>
            <person name="Sun H."/>
            <person name="Zhang C."/>
            <person name="Fan H."/>
            <person name="Li D."/>
            <person name="Dong L."/>
            <person name="Tao Y."/>
            <person name="Gao C."/>
            <person name="Wu H."/>
            <person name="Li Y."/>
            <person name="Cui Y."/>
            <person name="Guo X."/>
            <person name="Zheng S."/>
            <person name="Wang B."/>
            <person name="Yu K."/>
            <person name="Liang Q."/>
            <person name="Yang W."/>
            <person name="Lou X."/>
            <person name="Chen J."/>
            <person name="Feng M."/>
            <person name="Jian J."/>
            <person name="Zhang X."/>
            <person name="Luo G."/>
            <person name="Jiang Y."/>
            <person name="Liu J."/>
            <person name="Wang Z."/>
            <person name="Sha Y."/>
            <person name="Zhang B."/>
            <person name="Wu H."/>
            <person name="Tang D."/>
            <person name="Shen Q."/>
            <person name="Xue P."/>
            <person name="Zou S."/>
            <person name="Wang X."/>
            <person name="Liu X."/>
            <person name="Wang F."/>
            <person name="Yang Y."/>
            <person name="An X."/>
            <person name="Dong Z."/>
            <person name="Zhang K."/>
            <person name="Zhang X."/>
            <person name="Luo M.C."/>
            <person name="Dvorak J."/>
            <person name="Tong Y."/>
            <person name="Wang J."/>
            <person name="Yang H."/>
            <person name="Li Z."/>
            <person name="Wang D."/>
            <person name="Zhang A."/>
            <person name="Wang J."/>
        </authorList>
    </citation>
    <scope>NUCLEOTIDE SEQUENCE</scope>
    <source>
        <strain evidence="3">cv. G1812</strain>
    </source>
</reference>
<accession>A0A8R7QJS6</accession>
<evidence type="ECO:0000256" key="1">
    <source>
        <dbReference type="SAM" id="MobiDB-lite"/>
    </source>
</evidence>
<reference evidence="2" key="3">
    <citation type="submission" date="2022-06" db="UniProtKB">
        <authorList>
            <consortium name="EnsemblPlants"/>
        </authorList>
    </citation>
    <scope>IDENTIFICATION</scope>
</reference>
<proteinExistence type="predicted"/>
<dbReference type="Gene3D" id="2.40.10.120">
    <property type="match status" value="1"/>
</dbReference>